<dbReference type="VEuPathDB" id="MicrosporidiaDB:THOM_3026"/>
<dbReference type="AlphaFoldDB" id="L7JRL6"/>
<evidence type="ECO:0000313" key="1">
    <source>
        <dbReference type="EMBL" id="ELQ74074.1"/>
    </source>
</evidence>
<dbReference type="Gene3D" id="3.10.10.10">
    <property type="entry name" value="HIV Type 1 Reverse Transcriptase, subunit A, domain 1"/>
    <property type="match status" value="1"/>
</dbReference>
<sequence length="62" mass="7587">MFLNDLTEKYPYKIPDMKRIIETTTRSNNLTVLDLKEDYYQIEIDEVYKHKTAFEFENNAYE</sequence>
<gene>
    <name evidence="1" type="ORF">THOM_3026</name>
</gene>
<keyword evidence="2" id="KW-1185">Reference proteome</keyword>
<name>L7JRL6_TRAHO</name>
<accession>L7JRL6</accession>
<dbReference type="Gene3D" id="3.30.70.270">
    <property type="match status" value="1"/>
</dbReference>
<dbReference type="Proteomes" id="UP000011185">
    <property type="component" value="Unassembled WGS sequence"/>
</dbReference>
<dbReference type="InParanoid" id="L7JRL6"/>
<dbReference type="OrthoDB" id="8057740at2759"/>
<dbReference type="InterPro" id="IPR043128">
    <property type="entry name" value="Rev_trsase/Diguanyl_cyclase"/>
</dbReference>
<organism evidence="1 2">
    <name type="scientific">Trachipleistophora hominis</name>
    <name type="common">Microsporidian parasite</name>
    <dbReference type="NCBI Taxonomy" id="72359"/>
    <lineage>
        <taxon>Eukaryota</taxon>
        <taxon>Fungi</taxon>
        <taxon>Fungi incertae sedis</taxon>
        <taxon>Microsporidia</taxon>
        <taxon>Pleistophoridae</taxon>
        <taxon>Trachipleistophora</taxon>
    </lineage>
</organism>
<proteinExistence type="predicted"/>
<dbReference type="EMBL" id="JH994079">
    <property type="protein sequence ID" value="ELQ74074.1"/>
    <property type="molecule type" value="Genomic_DNA"/>
</dbReference>
<dbReference type="InterPro" id="IPR043502">
    <property type="entry name" value="DNA/RNA_pol_sf"/>
</dbReference>
<dbReference type="SUPFAM" id="SSF56672">
    <property type="entry name" value="DNA/RNA polymerases"/>
    <property type="match status" value="1"/>
</dbReference>
<reference evidence="1 2" key="1">
    <citation type="journal article" date="2012" name="PLoS Pathog.">
        <title>The genome of the obligate intracellular parasite Trachipleistophora hominis: new insights into microsporidian genome dynamics and reductive evolution.</title>
        <authorList>
            <person name="Heinz E."/>
            <person name="Williams T.A."/>
            <person name="Nakjang S."/>
            <person name="Noel C.J."/>
            <person name="Swan D.C."/>
            <person name="Goldberg A.V."/>
            <person name="Harris S.R."/>
            <person name="Weinmaier T."/>
            <person name="Markert S."/>
            <person name="Becher D."/>
            <person name="Bernhardt J."/>
            <person name="Dagan T."/>
            <person name="Hacker C."/>
            <person name="Lucocq J.M."/>
            <person name="Schweder T."/>
            <person name="Rattei T."/>
            <person name="Hall N."/>
            <person name="Hirt R.P."/>
            <person name="Embley T.M."/>
        </authorList>
    </citation>
    <scope>NUCLEOTIDE SEQUENCE [LARGE SCALE GENOMIC DNA]</scope>
</reference>
<dbReference type="HOGENOM" id="CLU_206113_0_0_1"/>
<protein>
    <submittedName>
        <fullName evidence="1">LTR Retrotransposon</fullName>
    </submittedName>
</protein>
<evidence type="ECO:0000313" key="2">
    <source>
        <dbReference type="Proteomes" id="UP000011185"/>
    </source>
</evidence>